<dbReference type="Proteomes" id="UP000604737">
    <property type="component" value="Unassembled WGS sequence"/>
</dbReference>
<evidence type="ECO:0000313" key="3">
    <source>
        <dbReference type="Proteomes" id="UP000604737"/>
    </source>
</evidence>
<dbReference type="InterPro" id="IPR000182">
    <property type="entry name" value="GNAT_dom"/>
</dbReference>
<dbReference type="CDD" id="cd04301">
    <property type="entry name" value="NAT_SF"/>
    <property type="match status" value="1"/>
</dbReference>
<dbReference type="InterPro" id="IPR016181">
    <property type="entry name" value="Acyl_CoA_acyltransferase"/>
</dbReference>
<dbReference type="PROSITE" id="PS51186">
    <property type="entry name" value="GNAT"/>
    <property type="match status" value="1"/>
</dbReference>
<evidence type="ECO:0000259" key="1">
    <source>
        <dbReference type="PROSITE" id="PS51186"/>
    </source>
</evidence>
<sequence length="170" mass="19470">MHATIDALTFAHPHLRLRTVTAEDQSFLLQLYASTRADELNALGWQDAQRDAFVQMQFVAQQRAYFAYPDAAFWLVLHDETPVGRLYLQDGVTALRVIDLSLLPEYRNRELGTALLAACCTQDKPVQLHVDKTNPALRLYLRLGFVPVEDKGVYLLMERRPDRESIANRQ</sequence>
<evidence type="ECO:0000313" key="2">
    <source>
        <dbReference type="EMBL" id="GHD65609.1"/>
    </source>
</evidence>
<dbReference type="Pfam" id="PF13508">
    <property type="entry name" value="Acetyltransf_7"/>
    <property type="match status" value="1"/>
</dbReference>
<feature type="domain" description="N-acetyltransferase" evidence="1">
    <location>
        <begin position="15"/>
        <end position="162"/>
    </location>
</feature>
<reference evidence="3" key="1">
    <citation type="journal article" date="2019" name="Int. J. Syst. Evol. Microbiol.">
        <title>The Global Catalogue of Microorganisms (GCM) 10K type strain sequencing project: providing services to taxonomists for standard genome sequencing and annotation.</title>
        <authorList>
            <consortium name="The Broad Institute Genomics Platform"/>
            <consortium name="The Broad Institute Genome Sequencing Center for Infectious Disease"/>
            <person name="Wu L."/>
            <person name="Ma J."/>
        </authorList>
    </citation>
    <scope>NUCLEOTIDE SEQUENCE [LARGE SCALE GENOMIC DNA]</scope>
    <source>
        <strain evidence="3">KCTC 23701</strain>
    </source>
</reference>
<name>A0ABQ3H210_9NEIS</name>
<dbReference type="Gene3D" id="3.40.630.30">
    <property type="match status" value="1"/>
</dbReference>
<organism evidence="2 3">
    <name type="scientific">Jeongeupia chitinilytica</name>
    <dbReference type="NCBI Taxonomy" id="1041641"/>
    <lineage>
        <taxon>Bacteria</taxon>
        <taxon>Pseudomonadati</taxon>
        <taxon>Pseudomonadota</taxon>
        <taxon>Betaproteobacteria</taxon>
        <taxon>Neisseriales</taxon>
        <taxon>Chitinibacteraceae</taxon>
        <taxon>Jeongeupia</taxon>
    </lineage>
</organism>
<protein>
    <submittedName>
        <fullName evidence="2">N-acetyltransferase GCN5</fullName>
    </submittedName>
</protein>
<dbReference type="EMBL" id="BMYO01000007">
    <property type="protein sequence ID" value="GHD65609.1"/>
    <property type="molecule type" value="Genomic_DNA"/>
</dbReference>
<gene>
    <name evidence="2" type="ORF">GCM10007350_26330</name>
</gene>
<comment type="caution">
    <text evidence="2">The sequence shown here is derived from an EMBL/GenBank/DDBJ whole genome shotgun (WGS) entry which is preliminary data.</text>
</comment>
<accession>A0ABQ3H210</accession>
<keyword evidence="3" id="KW-1185">Reference proteome</keyword>
<dbReference type="RefSeq" id="WP_189461362.1">
    <property type="nucleotide sequence ID" value="NZ_BMYO01000007.1"/>
</dbReference>
<dbReference type="SUPFAM" id="SSF55729">
    <property type="entry name" value="Acyl-CoA N-acyltransferases (Nat)"/>
    <property type="match status" value="1"/>
</dbReference>
<proteinExistence type="predicted"/>